<protein>
    <submittedName>
        <fullName evidence="3">Uncharacterized protein</fullName>
    </submittedName>
</protein>
<dbReference type="Proteomes" id="UP001597475">
    <property type="component" value="Unassembled WGS sequence"/>
</dbReference>
<evidence type="ECO:0000313" key="3">
    <source>
        <dbReference type="EMBL" id="MFD2609804.1"/>
    </source>
</evidence>
<proteinExistence type="predicted"/>
<reference evidence="4" key="1">
    <citation type="journal article" date="2019" name="Int. J. Syst. Evol. Microbiol.">
        <title>The Global Catalogue of Microorganisms (GCM) 10K type strain sequencing project: providing services to taxonomists for standard genome sequencing and annotation.</title>
        <authorList>
            <consortium name="The Broad Institute Genomics Platform"/>
            <consortium name="The Broad Institute Genome Sequencing Center for Infectious Disease"/>
            <person name="Wu L."/>
            <person name="Ma J."/>
        </authorList>
    </citation>
    <scope>NUCLEOTIDE SEQUENCE [LARGE SCALE GENOMIC DNA]</scope>
    <source>
        <strain evidence="4">KCTC 33842</strain>
    </source>
</reference>
<name>A0ABW5P3W2_9DEIO</name>
<accession>A0ABW5P3W2</accession>
<dbReference type="EMBL" id="JBHUMK010000044">
    <property type="protein sequence ID" value="MFD2609804.1"/>
    <property type="molecule type" value="Genomic_DNA"/>
</dbReference>
<keyword evidence="1" id="KW-1133">Transmembrane helix</keyword>
<keyword evidence="2" id="KW-0732">Signal</keyword>
<keyword evidence="1" id="KW-0472">Membrane</keyword>
<keyword evidence="1" id="KW-0812">Transmembrane</keyword>
<evidence type="ECO:0000256" key="2">
    <source>
        <dbReference type="SAM" id="SignalP"/>
    </source>
</evidence>
<keyword evidence="4" id="KW-1185">Reference proteome</keyword>
<sequence length="112" mass="12612">MKRPWARLVALALLLTLLSFALPREPALGWEGNQCLGKPCAVAVRQAGWPVTMVRDNPDLSAIGSFFIEDHWSLAGFALNLVFYAGALLLLREGWRAWKTRQAICMTRIIRF</sequence>
<gene>
    <name evidence="3" type="ORF">ACFSR9_10205</name>
</gene>
<feature type="signal peptide" evidence="2">
    <location>
        <begin position="1"/>
        <end position="21"/>
    </location>
</feature>
<evidence type="ECO:0000256" key="1">
    <source>
        <dbReference type="SAM" id="Phobius"/>
    </source>
</evidence>
<comment type="caution">
    <text evidence="3">The sequence shown here is derived from an EMBL/GenBank/DDBJ whole genome shotgun (WGS) entry which is preliminary data.</text>
</comment>
<evidence type="ECO:0000313" key="4">
    <source>
        <dbReference type="Proteomes" id="UP001597475"/>
    </source>
</evidence>
<dbReference type="RefSeq" id="WP_386845464.1">
    <property type="nucleotide sequence ID" value="NZ_JBHUMK010000044.1"/>
</dbReference>
<feature type="transmembrane region" description="Helical" evidence="1">
    <location>
        <begin position="72"/>
        <end position="91"/>
    </location>
</feature>
<organism evidence="3 4">
    <name type="scientific">Deinococcus taklimakanensis</name>
    <dbReference type="NCBI Taxonomy" id="536443"/>
    <lineage>
        <taxon>Bacteria</taxon>
        <taxon>Thermotogati</taxon>
        <taxon>Deinococcota</taxon>
        <taxon>Deinococci</taxon>
        <taxon>Deinococcales</taxon>
        <taxon>Deinococcaceae</taxon>
        <taxon>Deinococcus</taxon>
    </lineage>
</organism>
<feature type="chain" id="PRO_5045144060" evidence="2">
    <location>
        <begin position="22"/>
        <end position="112"/>
    </location>
</feature>